<dbReference type="PANTHER" id="PTHR35395:SF1">
    <property type="entry name" value="DUF6536 DOMAIN-CONTAINING PROTEIN"/>
    <property type="match status" value="1"/>
</dbReference>
<name>A0AAD4GPB2_ASPNN</name>
<protein>
    <recommendedName>
        <fullName evidence="2">DUF6536 domain-containing protein</fullName>
    </recommendedName>
</protein>
<organism evidence="3 4">
    <name type="scientific">Aspergillus nanangensis</name>
    <dbReference type="NCBI Taxonomy" id="2582783"/>
    <lineage>
        <taxon>Eukaryota</taxon>
        <taxon>Fungi</taxon>
        <taxon>Dikarya</taxon>
        <taxon>Ascomycota</taxon>
        <taxon>Pezizomycotina</taxon>
        <taxon>Eurotiomycetes</taxon>
        <taxon>Eurotiomycetidae</taxon>
        <taxon>Eurotiales</taxon>
        <taxon>Aspergillaceae</taxon>
        <taxon>Aspergillus</taxon>
        <taxon>Aspergillus subgen. Circumdati</taxon>
    </lineage>
</organism>
<reference evidence="3" key="1">
    <citation type="journal article" date="2019" name="Beilstein J. Org. Chem.">
        <title>Nanangenines: drimane sesquiterpenoids as the dominant metabolite cohort of a novel Australian fungus, Aspergillus nanangensis.</title>
        <authorList>
            <person name="Lacey H.J."/>
            <person name="Gilchrist C.L.M."/>
            <person name="Crombie A."/>
            <person name="Kalaitzis J.A."/>
            <person name="Vuong D."/>
            <person name="Rutledge P.J."/>
            <person name="Turner P."/>
            <person name="Pitt J.I."/>
            <person name="Lacey E."/>
            <person name="Chooi Y.H."/>
            <person name="Piggott A.M."/>
        </authorList>
    </citation>
    <scope>NUCLEOTIDE SEQUENCE</scope>
    <source>
        <strain evidence="3">MST-FP2251</strain>
    </source>
</reference>
<dbReference type="Proteomes" id="UP001194746">
    <property type="component" value="Unassembled WGS sequence"/>
</dbReference>
<dbReference type="InterPro" id="IPR046623">
    <property type="entry name" value="DUF6536"/>
</dbReference>
<dbReference type="EMBL" id="VCAU01000105">
    <property type="protein sequence ID" value="KAF9885044.1"/>
    <property type="molecule type" value="Genomic_DNA"/>
</dbReference>
<dbReference type="Pfam" id="PF20163">
    <property type="entry name" value="DUF6536"/>
    <property type="match status" value="1"/>
</dbReference>
<keyword evidence="1" id="KW-0812">Transmembrane</keyword>
<reference evidence="3" key="2">
    <citation type="submission" date="2020-02" db="EMBL/GenBank/DDBJ databases">
        <authorList>
            <person name="Gilchrist C.L.M."/>
            <person name="Chooi Y.-H."/>
        </authorList>
    </citation>
    <scope>NUCLEOTIDE SEQUENCE</scope>
    <source>
        <strain evidence="3">MST-FP2251</strain>
    </source>
</reference>
<dbReference type="PANTHER" id="PTHR35395">
    <property type="entry name" value="DUF6536 DOMAIN-CONTAINING PROTEIN"/>
    <property type="match status" value="1"/>
</dbReference>
<feature type="transmembrane region" description="Helical" evidence="1">
    <location>
        <begin position="337"/>
        <end position="361"/>
    </location>
</feature>
<feature type="transmembrane region" description="Helical" evidence="1">
    <location>
        <begin position="420"/>
        <end position="443"/>
    </location>
</feature>
<feature type="domain" description="DUF6536" evidence="2">
    <location>
        <begin position="42"/>
        <end position="192"/>
    </location>
</feature>
<feature type="transmembrane region" description="Helical" evidence="1">
    <location>
        <begin position="46"/>
        <end position="69"/>
    </location>
</feature>
<proteinExistence type="predicted"/>
<evidence type="ECO:0000313" key="3">
    <source>
        <dbReference type="EMBL" id="KAF9885044.1"/>
    </source>
</evidence>
<evidence type="ECO:0000256" key="1">
    <source>
        <dbReference type="SAM" id="Phobius"/>
    </source>
</evidence>
<keyword evidence="1" id="KW-1133">Transmembrane helix</keyword>
<accession>A0AAD4GPB2</accession>
<feature type="transmembrane region" description="Helical" evidence="1">
    <location>
        <begin position="585"/>
        <end position="605"/>
    </location>
</feature>
<feature type="transmembrane region" description="Helical" evidence="1">
    <location>
        <begin position="89"/>
        <end position="113"/>
    </location>
</feature>
<sequence>MGRGKLNIPQRFFWLKTQSDPETSEKATHRSEHWLKGKLGSWKGTILLGSISCVVVLCINVIFVAWAASRQTFDNRLVLYSGGCDKTKQLSIGIHLMINIFSTVLLAASNFALQCLCAPTRETVDRAHKSNHWLDIGVPSIRNLSRIPVSRFILWTCLALSSLPLHLFYNSTVFYTIGANAYDVYVANSSFTSLRDLDGLAMWSASTPLSPVKIPRPFSTLVEKSVNNTLTRLSPEECVSAYATNFQTKYGSLVLITDGLNTTEYDVLQLYNQSVVRNGGNDPYRWICEDWKPLVSCSLSVPDIKTHSDNWIVSGGYKIESCLAEPLPEKCMLECSFPLAMIIIATNLAKAIIICFTAFYLGDSPLLTTGDAVASFIKEPDETTKGVCLLSKNDIPFDGIPLEYNDRPKRWASAASKGRWAVCVSLNTVALGICGGLLAWGLVKMQMNGDSHTWNLGFGVVNPQTFITGYTWPSDLITNTIIANTPQVVFSILYLTVNSVWTSMTLAAEWNSYSVHRKGLRVSSHPQGHQRTTYFLSLPYRYAFPLIACSAILHWLISQSLYLVSVEGYDEEGHRYTEYDLVTCAYSPVGIICSLCVAGSMLVLLSGAGFQSFKTGMPVAGSCSLAIAAACHSHALQREDLDSLGPEYNPLQWGVEQDVPVMMPSHCTFSKGEVETPQRGFRYE</sequence>
<dbReference type="AlphaFoldDB" id="A0AAD4GPB2"/>
<keyword evidence="1" id="KW-0472">Membrane</keyword>
<comment type="caution">
    <text evidence="3">The sequence shown here is derived from an EMBL/GenBank/DDBJ whole genome shotgun (WGS) entry which is preliminary data.</text>
</comment>
<keyword evidence="4" id="KW-1185">Reference proteome</keyword>
<feature type="transmembrane region" description="Helical" evidence="1">
    <location>
        <begin position="488"/>
        <end position="508"/>
    </location>
</feature>
<gene>
    <name evidence="3" type="ORF">FE257_000775</name>
</gene>
<evidence type="ECO:0000313" key="4">
    <source>
        <dbReference type="Proteomes" id="UP001194746"/>
    </source>
</evidence>
<feature type="transmembrane region" description="Helical" evidence="1">
    <location>
        <begin position="542"/>
        <end position="565"/>
    </location>
</feature>
<evidence type="ECO:0000259" key="2">
    <source>
        <dbReference type="Pfam" id="PF20163"/>
    </source>
</evidence>